<accession>A0A5N6TUH7</accession>
<organism evidence="2 3">
    <name type="scientific">Aspergillus avenaceus</name>
    <dbReference type="NCBI Taxonomy" id="36643"/>
    <lineage>
        <taxon>Eukaryota</taxon>
        <taxon>Fungi</taxon>
        <taxon>Dikarya</taxon>
        <taxon>Ascomycota</taxon>
        <taxon>Pezizomycotina</taxon>
        <taxon>Eurotiomycetes</taxon>
        <taxon>Eurotiomycetidae</taxon>
        <taxon>Eurotiales</taxon>
        <taxon>Aspergillaceae</taxon>
        <taxon>Aspergillus</taxon>
        <taxon>Aspergillus subgen. Circumdati</taxon>
    </lineage>
</organism>
<name>A0A5N6TUH7_ASPAV</name>
<dbReference type="InterPro" id="IPR036673">
    <property type="entry name" value="Cyanovirin-N_sf"/>
</dbReference>
<evidence type="ECO:0000313" key="2">
    <source>
        <dbReference type="EMBL" id="KAE8149769.1"/>
    </source>
</evidence>
<reference evidence="2 3" key="1">
    <citation type="submission" date="2019-04" db="EMBL/GenBank/DDBJ databases">
        <title>Friends and foes A comparative genomics study of 23 Aspergillus species from section Flavi.</title>
        <authorList>
            <consortium name="DOE Joint Genome Institute"/>
            <person name="Kjaerbolling I."/>
            <person name="Vesth T."/>
            <person name="Frisvad J.C."/>
            <person name="Nybo J.L."/>
            <person name="Theobald S."/>
            <person name="Kildgaard S."/>
            <person name="Isbrandt T."/>
            <person name="Kuo A."/>
            <person name="Sato A."/>
            <person name="Lyhne E.K."/>
            <person name="Kogle M.E."/>
            <person name="Wiebenga A."/>
            <person name="Kun R.S."/>
            <person name="Lubbers R.J."/>
            <person name="Makela M.R."/>
            <person name="Barry K."/>
            <person name="Chovatia M."/>
            <person name="Clum A."/>
            <person name="Daum C."/>
            <person name="Haridas S."/>
            <person name="He G."/>
            <person name="LaButti K."/>
            <person name="Lipzen A."/>
            <person name="Mondo S."/>
            <person name="Riley R."/>
            <person name="Salamov A."/>
            <person name="Simmons B.A."/>
            <person name="Magnuson J.K."/>
            <person name="Henrissat B."/>
            <person name="Mortensen U.H."/>
            <person name="Larsen T.O."/>
            <person name="Devries R.P."/>
            <person name="Grigoriev I.V."/>
            <person name="Machida M."/>
            <person name="Baker S.E."/>
            <person name="Andersen M.R."/>
        </authorList>
    </citation>
    <scope>NUCLEOTIDE SEQUENCE [LARGE SCALE GENOMIC DNA]</scope>
    <source>
        <strain evidence="2 3">IBT 18842</strain>
    </source>
</reference>
<protein>
    <recommendedName>
        <fullName evidence="4">Cyanovirin-N domain-containing protein</fullName>
    </recommendedName>
</protein>
<proteinExistence type="predicted"/>
<sequence length="127" mass="14447">MKSKAIIILYLPVLAASKSWQEIERCTDVNAEHLSLTAVCQSITNKNVTSTLDLQRCYYDYELGYSPDEIGGLSDHCYCFLFLENDSTFTCKCGRFIQLTYTVDFRNVIYNTNGTLSCRGILGERKD</sequence>
<keyword evidence="3" id="KW-1185">Reference proteome</keyword>
<dbReference type="EMBL" id="ML742113">
    <property type="protein sequence ID" value="KAE8149769.1"/>
    <property type="molecule type" value="Genomic_DNA"/>
</dbReference>
<feature type="signal peptide" evidence="1">
    <location>
        <begin position="1"/>
        <end position="17"/>
    </location>
</feature>
<evidence type="ECO:0000313" key="3">
    <source>
        <dbReference type="Proteomes" id="UP000325780"/>
    </source>
</evidence>
<dbReference type="SUPFAM" id="SSF51322">
    <property type="entry name" value="Cyanovirin-N"/>
    <property type="match status" value="1"/>
</dbReference>
<evidence type="ECO:0008006" key="4">
    <source>
        <dbReference type="Google" id="ProtNLM"/>
    </source>
</evidence>
<evidence type="ECO:0000256" key="1">
    <source>
        <dbReference type="SAM" id="SignalP"/>
    </source>
</evidence>
<dbReference type="Gene3D" id="2.30.60.10">
    <property type="entry name" value="Cyanovirin-N"/>
    <property type="match status" value="1"/>
</dbReference>
<gene>
    <name evidence="2" type="ORF">BDV25DRAFT_140482</name>
</gene>
<feature type="chain" id="PRO_5025006139" description="Cyanovirin-N domain-containing protein" evidence="1">
    <location>
        <begin position="18"/>
        <end position="127"/>
    </location>
</feature>
<dbReference type="AlphaFoldDB" id="A0A5N6TUH7"/>
<dbReference type="Proteomes" id="UP000325780">
    <property type="component" value="Unassembled WGS sequence"/>
</dbReference>
<keyword evidence="1" id="KW-0732">Signal</keyword>